<proteinExistence type="predicted"/>
<dbReference type="OrthoDB" id="4149149at2759"/>
<keyword evidence="2" id="KW-1185">Reference proteome</keyword>
<evidence type="ECO:0000313" key="2">
    <source>
        <dbReference type="Proteomes" id="UP000224634"/>
    </source>
</evidence>
<dbReference type="AlphaFoldDB" id="A0A2B7XWD1"/>
<protein>
    <submittedName>
        <fullName evidence="1">Uncharacterized protein</fullName>
    </submittedName>
</protein>
<sequence>MADDQSISPEIRHDVDLMVLDYLMHRAIKGILSERIAQRNDEPSPYDVESLLGLFITYFENFMANHPNEPVPSSLEVKLQIFNVANLLCRRYKPSPYLPSPETVQAEQEQNTQRARKWLQEHSNSATLLSECAASFEPITKSVLTKNYHDFLVYAGVPRDNETFEPMPVVSLQHVLPEYINLCNIIDSDFKEQFIKEAIAFMLQSAIEQILVYNRTSLNVVDEAFAWDPITTMREEANDTHMHKTKFDNWNASTEALKENLRPNPIIEWAVQLQQVLTRFPFLEFEGRVLSLLSNTLQSGKQPILTQLESGSLCGLTVAQTREFMDRVGIRPRF</sequence>
<gene>
    <name evidence="1" type="ORF">AJ80_05299</name>
</gene>
<accession>A0A2B7XWD1</accession>
<dbReference type="Proteomes" id="UP000224634">
    <property type="component" value="Unassembled WGS sequence"/>
</dbReference>
<evidence type="ECO:0000313" key="1">
    <source>
        <dbReference type="EMBL" id="PGH16084.1"/>
    </source>
</evidence>
<comment type="caution">
    <text evidence="1">The sequence shown here is derived from an EMBL/GenBank/DDBJ whole genome shotgun (WGS) entry which is preliminary data.</text>
</comment>
<reference evidence="1 2" key="1">
    <citation type="submission" date="2017-10" db="EMBL/GenBank/DDBJ databases">
        <title>Comparative genomics in systemic dimorphic fungi from Ajellomycetaceae.</title>
        <authorList>
            <person name="Munoz J.F."/>
            <person name="Mcewen J.G."/>
            <person name="Clay O.K."/>
            <person name="Cuomo C.A."/>
        </authorList>
    </citation>
    <scope>NUCLEOTIDE SEQUENCE [LARGE SCALE GENOMIC DNA]</scope>
    <source>
        <strain evidence="1 2">UAMH7299</strain>
    </source>
</reference>
<dbReference type="EMBL" id="PDNA01000076">
    <property type="protein sequence ID" value="PGH16084.1"/>
    <property type="molecule type" value="Genomic_DNA"/>
</dbReference>
<name>A0A2B7XWD1_POLH7</name>
<organism evidence="1 2">
    <name type="scientific">Polytolypa hystricis (strain UAMH7299)</name>
    <dbReference type="NCBI Taxonomy" id="1447883"/>
    <lineage>
        <taxon>Eukaryota</taxon>
        <taxon>Fungi</taxon>
        <taxon>Dikarya</taxon>
        <taxon>Ascomycota</taxon>
        <taxon>Pezizomycotina</taxon>
        <taxon>Eurotiomycetes</taxon>
        <taxon>Eurotiomycetidae</taxon>
        <taxon>Onygenales</taxon>
        <taxon>Onygenales incertae sedis</taxon>
        <taxon>Polytolypa</taxon>
    </lineage>
</organism>